<evidence type="ECO:0000259" key="10">
    <source>
        <dbReference type="Pfam" id="PF18741"/>
    </source>
</evidence>
<dbReference type="GO" id="GO:0005524">
    <property type="term" value="F:ATP binding"/>
    <property type="evidence" value="ECO:0007669"/>
    <property type="project" value="UniProtKB-KW"/>
</dbReference>
<dbReference type="PANTHER" id="PTHR43788">
    <property type="entry name" value="DNA2/NAM7 HELICASE FAMILY MEMBER"/>
    <property type="match status" value="1"/>
</dbReference>
<evidence type="ECO:0000259" key="7">
    <source>
        <dbReference type="Pfam" id="PF11784"/>
    </source>
</evidence>
<dbReference type="EMBL" id="NBXA01000015">
    <property type="protein sequence ID" value="RFA13884.1"/>
    <property type="molecule type" value="Genomic_DNA"/>
</dbReference>
<evidence type="ECO:0000313" key="11">
    <source>
        <dbReference type="EMBL" id="RFA13884.1"/>
    </source>
</evidence>
<feature type="domain" description="DUF3320" evidence="7">
    <location>
        <begin position="1856"/>
        <end position="1902"/>
    </location>
</feature>
<dbReference type="Pfam" id="PF18741">
    <property type="entry name" value="MTES_1575"/>
    <property type="match status" value="1"/>
</dbReference>
<gene>
    <name evidence="11" type="ORF">B7R21_07395</name>
</gene>
<dbReference type="InterPro" id="IPR021754">
    <property type="entry name" value="DUF3320"/>
</dbReference>
<comment type="similarity">
    <text evidence="1">Belongs to the DNA2/NAM7 helicase family.</text>
</comment>
<feature type="domain" description="DNA2/NAM7 helicase helicase" evidence="8">
    <location>
        <begin position="700"/>
        <end position="763"/>
    </location>
</feature>
<dbReference type="InterPro" id="IPR025103">
    <property type="entry name" value="DUF4011"/>
</dbReference>
<proteinExistence type="inferred from homology"/>
<dbReference type="OrthoDB" id="9757917at2"/>
<dbReference type="CDD" id="cd18808">
    <property type="entry name" value="SF1_C_Upf1"/>
    <property type="match status" value="1"/>
</dbReference>
<dbReference type="Pfam" id="PF13195">
    <property type="entry name" value="DUF4011"/>
    <property type="match status" value="1"/>
</dbReference>
<feature type="domain" description="Restriction endonuclease type II-like" evidence="10">
    <location>
        <begin position="1677"/>
        <end position="1772"/>
    </location>
</feature>
<dbReference type="Proteomes" id="UP000256709">
    <property type="component" value="Unassembled WGS sequence"/>
</dbReference>
<evidence type="ECO:0000256" key="4">
    <source>
        <dbReference type="ARBA" id="ARBA00022806"/>
    </source>
</evidence>
<evidence type="ECO:0000259" key="8">
    <source>
        <dbReference type="Pfam" id="PF13086"/>
    </source>
</evidence>
<feature type="compositionally biased region" description="Polar residues" evidence="6">
    <location>
        <begin position="1390"/>
        <end position="1402"/>
    </location>
</feature>
<dbReference type="SUPFAM" id="SSF52540">
    <property type="entry name" value="P-loop containing nucleoside triphosphate hydrolases"/>
    <property type="match status" value="1"/>
</dbReference>
<dbReference type="Pfam" id="PF13086">
    <property type="entry name" value="AAA_11"/>
    <property type="match status" value="1"/>
</dbReference>
<evidence type="ECO:0000256" key="5">
    <source>
        <dbReference type="ARBA" id="ARBA00022840"/>
    </source>
</evidence>
<evidence type="ECO:0000259" key="9">
    <source>
        <dbReference type="Pfam" id="PF13087"/>
    </source>
</evidence>
<feature type="domain" description="DNA2/NAM7 helicase-like C-terminal" evidence="9">
    <location>
        <begin position="1418"/>
        <end position="1628"/>
    </location>
</feature>
<reference evidence="11 12" key="1">
    <citation type="submission" date="2017-04" db="EMBL/GenBank/DDBJ databases">
        <title>Comparative genome analysis of Subtercola boreus.</title>
        <authorList>
            <person name="Cho Y.-J."/>
            <person name="Cho A."/>
            <person name="Kim O.-S."/>
            <person name="Lee J.-I."/>
        </authorList>
    </citation>
    <scope>NUCLEOTIDE SEQUENCE [LARGE SCALE GENOMIC DNA]</scope>
    <source>
        <strain evidence="11 12">P27444</strain>
    </source>
</reference>
<keyword evidence="2" id="KW-0547">Nucleotide-binding</keyword>
<dbReference type="GO" id="GO:0004386">
    <property type="term" value="F:helicase activity"/>
    <property type="evidence" value="ECO:0007669"/>
    <property type="project" value="UniProtKB-KW"/>
</dbReference>
<dbReference type="Gene3D" id="3.40.50.300">
    <property type="entry name" value="P-loop containing nucleotide triphosphate hydrolases"/>
    <property type="match status" value="3"/>
</dbReference>
<evidence type="ECO:0000256" key="2">
    <source>
        <dbReference type="ARBA" id="ARBA00022741"/>
    </source>
</evidence>
<feature type="compositionally biased region" description="Basic and acidic residues" evidence="6">
    <location>
        <begin position="389"/>
        <end position="408"/>
    </location>
</feature>
<keyword evidence="5" id="KW-0067">ATP-binding</keyword>
<dbReference type="InterPro" id="IPR047187">
    <property type="entry name" value="SF1_C_Upf1"/>
</dbReference>
<dbReference type="InterPro" id="IPR041677">
    <property type="entry name" value="DNA2/NAM7_AAA_11"/>
</dbReference>
<protein>
    <submittedName>
        <fullName evidence="11">Uncharacterized protein</fullName>
    </submittedName>
</protein>
<dbReference type="RefSeq" id="WP_116282603.1">
    <property type="nucleotide sequence ID" value="NZ_NBXA01000015.1"/>
</dbReference>
<evidence type="ECO:0000256" key="1">
    <source>
        <dbReference type="ARBA" id="ARBA00007913"/>
    </source>
</evidence>
<dbReference type="InterPro" id="IPR050534">
    <property type="entry name" value="Coronavir_polyprotein_1ab"/>
</dbReference>
<dbReference type="Pfam" id="PF11784">
    <property type="entry name" value="DUF3320"/>
    <property type="match status" value="1"/>
</dbReference>
<dbReference type="InterPro" id="IPR041679">
    <property type="entry name" value="DNA2/NAM7-like_C"/>
</dbReference>
<accession>A0A3E0VUY1</accession>
<feature type="region of interest" description="Disordered" evidence="6">
    <location>
        <begin position="381"/>
        <end position="410"/>
    </location>
</feature>
<evidence type="ECO:0000256" key="3">
    <source>
        <dbReference type="ARBA" id="ARBA00022801"/>
    </source>
</evidence>
<keyword evidence="4" id="KW-0347">Helicase</keyword>
<dbReference type="InterPro" id="IPR027417">
    <property type="entry name" value="P-loop_NTPase"/>
</dbReference>
<evidence type="ECO:0000313" key="12">
    <source>
        <dbReference type="Proteomes" id="UP000256709"/>
    </source>
</evidence>
<keyword evidence="3" id="KW-0378">Hydrolase</keyword>
<sequence>MAQILIDVEFSPVVSFASAHNGQSIIQNLSVRAEHGQTFAGVTVELGLVGVNGPLSHAWVQSVHELGEQGMTWAPVKLGLDAASLYALDDQQSGAFEVRVLQGDTVLGTSRRDVRVLAADSWVLTTPIDEGALTLAAFALPNHPALRPVLDDAVARLVAGGHDGALSGYQDAAHVTPMVEAIYEAVRAVGITYVDPPAAWDLQHNTASAGQRVRTPGAVLGERAGTCLDTTMLFASLLENVGLRPVVVLLPGHALVGYWASDERQALPGAVFPVEGAMNLVDSGALVLFETTTVTSGQANGAFPAARLKGRERVVTSGVLGATTAASDASRFVDIALARVLDGVLPIPARVVHPDGSVEIVEYTPQEFSIGLLQAAIAAQRDQGVQSEQGEHGGRSAGRDTRAEDPPPRVRQWKNSLLDLSLRNPLINHRNSSASSSSVNLMVPAKTLGTIEDLLQTGSELRLAANATDLPLNVRREPDAGLNPSLETQLTAERRVLVDVEPDLFLARMRRITSAARAVRDETGTNSLYLGMGSLVWTPAGKAEVRSPLILVPVTLKASNRNSAFSLVIDETNVVTPNFSLAEKLSQDAGFVLPKLIEPDLDDSGVDIDGLLAYVRAQIGAAGLEGFRVDESCTLGFFDFSTYRLWRDLGDNWQTFVEKPLVRHLVYTPQLQFDDPAVDEVGATPILLDDLAADLPVASDGSQVVAVQKAMSGQTFVLQGPPGTGKSQTITNLLARALQSGKRVLFIAEKPPALNVVKERLDKVGLGAFCLNLHDKGMRPAAVRQQLSLVMDTIVTADRPAYETARAELARALPTLQRYPEHLHTRGAFGESAYSARDRMLALPPGETLPVPAAFLAAAEASGGASVSAAILGALREASEFGRAAGTAGGNPWSFATVAPSALTGPVTDRLASTVDTLAREDAALRSSAAGASYLASVAGFGELALAGALAEPGMPALEVIDAASTPSQVSNRRALAESLAALATAYPPSIGPRALAADVAGLRVAADTARSSFFIGRKKRIEAAVSAVSEYLDDGSTITGEHLPATIDLLGRVQQECVQLTVFAKEIVGVSLPAGGAGWNPLSAPARAAVVSQLQWMDYWVSVLSEQPSSPARGRTRALVAADAGAAAHLATLGVAARELSEVLGVNEESEALWVAGDALASDSGAGQATAGFAARWATGVSAMQRDSVERGFTQLRRWANLVSALAPLRQHSLVGAQSAVLSGAVAFGDAEQAFERGFLAAVLRRQLDDEELDIFDGSAYDQQVHAFDTATHRVRDALPALLGAQLTERRGFDTGTQIGAIGELRRELGRSRGGKPIRRLLKDHWDVVSRLTPCVLASPDSVVRFLDPGLSDFDLVVFDEASQIRVPHAIGALGRARAAVIVGDSKQMPPTSVAETSSSQGDTEGDDVDGVVIDEESILSETVQARVPDVMLSWHYRSEDESLIAFSNQQYYDGRLSSFPSASETLVDKGLSFVKVEGEFLRRGRGRSSGAGGAEPAGLRTNPAEAAAIVDEIVRRVRDPELSKASIGVVTFNKEQQKLITELLDAVDDDEVRAALDGGGDEPIFVRNLESVQGSERDVILFSIAFAKNDRGVMPLNFGPLNQAGGQRRLNVAVTRARRQVIVFCSFEPGELNVEGSGSVGLRHLKSYLELARYGTNSSGAVSSQTVRAVDRHRDEILAALRARGLACVPDVGLSEFRVDIAVLDPDVPGRRVLGILLDGPAWRSRLTAGDRDALPTELLTTRMGWPAIERVWLPTWLRDRDAEVERLVRAAQDAAGRGAAVGEPFSANVTAVAAAAAVPAGAGAAPFAAGPTAGAPGPGASAGVAPTAAGAWADVPVWRAWTPGRRGEPADLDRLDEPAMRSQLAETVAELIQTEGPVSPERLLRQLALAYNLPRMLARRAEKLLALDLAGIVRGEEGFRYLATQAPGIHSHWQTSEAGAGRPVDDISLVELGNAMQSVARLGFGVTQDDLVREAAQAFGFARLTAGIRGRMERALAVAVARGLLTERADRLYAAD</sequence>
<dbReference type="PANTHER" id="PTHR43788:SF8">
    <property type="entry name" value="DNA-BINDING PROTEIN SMUBP-2"/>
    <property type="match status" value="1"/>
</dbReference>
<dbReference type="InterPro" id="IPR049468">
    <property type="entry name" value="Restrct_endonuc-II-like_dom"/>
</dbReference>
<name>A0A3E0VUY1_9MICO</name>
<dbReference type="GO" id="GO:0016787">
    <property type="term" value="F:hydrolase activity"/>
    <property type="evidence" value="ECO:0007669"/>
    <property type="project" value="UniProtKB-KW"/>
</dbReference>
<dbReference type="Pfam" id="PF13087">
    <property type="entry name" value="AAA_12"/>
    <property type="match status" value="1"/>
</dbReference>
<comment type="caution">
    <text evidence="11">The sequence shown here is derived from an EMBL/GenBank/DDBJ whole genome shotgun (WGS) entry which is preliminary data.</text>
</comment>
<organism evidence="11 12">
    <name type="scientific">Subtercola boreus</name>
    <dbReference type="NCBI Taxonomy" id="120213"/>
    <lineage>
        <taxon>Bacteria</taxon>
        <taxon>Bacillati</taxon>
        <taxon>Actinomycetota</taxon>
        <taxon>Actinomycetes</taxon>
        <taxon>Micrococcales</taxon>
        <taxon>Microbacteriaceae</taxon>
        <taxon>Subtercola</taxon>
    </lineage>
</organism>
<evidence type="ECO:0000256" key="6">
    <source>
        <dbReference type="SAM" id="MobiDB-lite"/>
    </source>
</evidence>
<feature type="region of interest" description="Disordered" evidence="6">
    <location>
        <begin position="1389"/>
        <end position="1409"/>
    </location>
</feature>